<dbReference type="UniPathway" id="UPA00538">
    <property type="reaction ID" value="UER00592"/>
</dbReference>
<keyword evidence="2 5" id="KW-0808">Transferase</keyword>
<dbReference type="PIRSF" id="PIRSF016262">
    <property type="entry name" value="LPLase"/>
    <property type="match status" value="1"/>
</dbReference>
<dbReference type="InterPro" id="IPR000544">
    <property type="entry name" value="Octanoyltransferase"/>
</dbReference>
<comment type="pathway">
    <text evidence="1 5 6">Protein modification; protein lipoylation via endogenous pathway; protein N(6)-(lipoyl)lysine from octanoyl-[acyl-carrier-protein]: step 1/2.</text>
</comment>
<gene>
    <name evidence="5" type="primary">lipB</name>
    <name evidence="10" type="ORF">AUJ66_07245</name>
</gene>
<feature type="site" description="Lowers pKa of active site Cys" evidence="5 8">
    <location>
        <position position="144"/>
    </location>
</feature>
<dbReference type="InterPro" id="IPR004143">
    <property type="entry name" value="BPL_LPL_catalytic"/>
</dbReference>
<dbReference type="NCBIfam" id="NF010925">
    <property type="entry name" value="PRK14345.1"/>
    <property type="match status" value="1"/>
</dbReference>
<keyword evidence="5" id="KW-0963">Cytoplasm</keyword>
<keyword evidence="3 5" id="KW-0012">Acyltransferase</keyword>
<organism evidence="10 11">
    <name type="scientific">Candidatus Desantisbacteria bacterium CG1_02_38_46</name>
    <dbReference type="NCBI Taxonomy" id="1817893"/>
    <lineage>
        <taxon>Bacteria</taxon>
        <taxon>Candidatus Desantisiibacteriota</taxon>
    </lineage>
</organism>
<reference evidence="10 11" key="1">
    <citation type="journal article" date="2016" name="Environ. Microbiol.">
        <title>Genomic resolution of a cold subsurface aquifer community provides metabolic insights for novel microbes adapted to high CO concentrations.</title>
        <authorList>
            <person name="Probst A.J."/>
            <person name="Castelle C.J."/>
            <person name="Singh A."/>
            <person name="Brown C.T."/>
            <person name="Anantharaman K."/>
            <person name="Sharon I."/>
            <person name="Hug L.A."/>
            <person name="Burstein D."/>
            <person name="Emerson J.B."/>
            <person name="Thomas B.C."/>
            <person name="Banfield J.F."/>
        </authorList>
    </citation>
    <scope>NUCLEOTIDE SEQUENCE [LARGE SCALE GENOMIC DNA]</scope>
    <source>
        <strain evidence="10">CG1_02_38_46</strain>
    </source>
</reference>
<dbReference type="CDD" id="cd16444">
    <property type="entry name" value="LipB"/>
    <property type="match status" value="1"/>
</dbReference>
<evidence type="ECO:0000256" key="1">
    <source>
        <dbReference type="ARBA" id="ARBA00004821"/>
    </source>
</evidence>
<dbReference type="GO" id="GO:0033819">
    <property type="term" value="F:lipoyl(octanoyl) transferase activity"/>
    <property type="evidence" value="ECO:0007669"/>
    <property type="project" value="UniProtKB-EC"/>
</dbReference>
<protein>
    <recommendedName>
        <fullName evidence="5 6">Octanoyltransferase</fullName>
        <ecNumber evidence="5 6">2.3.1.181</ecNumber>
    </recommendedName>
    <alternativeName>
        <fullName evidence="5">Lipoate-protein ligase B</fullName>
    </alternativeName>
    <alternativeName>
        <fullName evidence="5">Lipoyl/octanoyl transferase</fullName>
    </alternativeName>
    <alternativeName>
        <fullName evidence="5">Octanoyl-[acyl-carrier-protein]-protein N-octanoyltransferase</fullName>
    </alternativeName>
</protein>
<evidence type="ECO:0000313" key="10">
    <source>
        <dbReference type="EMBL" id="OIN96143.1"/>
    </source>
</evidence>
<dbReference type="Gene3D" id="3.30.930.10">
    <property type="entry name" value="Bira Bifunctional Protein, Domain 2"/>
    <property type="match status" value="1"/>
</dbReference>
<feature type="binding site" evidence="5">
    <location>
        <begin position="76"/>
        <end position="83"/>
    </location>
    <ligand>
        <name>substrate</name>
    </ligand>
</feature>
<evidence type="ECO:0000256" key="8">
    <source>
        <dbReference type="PIRSR" id="PIRSR016262-3"/>
    </source>
</evidence>
<evidence type="ECO:0000256" key="2">
    <source>
        <dbReference type="ARBA" id="ARBA00022679"/>
    </source>
</evidence>
<dbReference type="PROSITE" id="PS01313">
    <property type="entry name" value="LIPB"/>
    <property type="match status" value="1"/>
</dbReference>
<comment type="subcellular location">
    <subcellularLocation>
        <location evidence="5">Cytoplasm</location>
    </subcellularLocation>
</comment>
<dbReference type="InterPro" id="IPR020605">
    <property type="entry name" value="Octanoyltransferase_CS"/>
</dbReference>
<evidence type="ECO:0000256" key="3">
    <source>
        <dbReference type="ARBA" id="ARBA00023315"/>
    </source>
</evidence>
<feature type="domain" description="BPL/LPL catalytic" evidence="9">
    <location>
        <begin position="31"/>
        <end position="219"/>
    </location>
</feature>
<comment type="miscellaneous">
    <text evidence="5">In the reaction, the free carboxyl group of octanoic acid is attached via an amide linkage to the epsilon-amino group of a specific lysine residue of lipoyl domains of lipoate-dependent enzymes.</text>
</comment>
<proteinExistence type="inferred from homology"/>
<dbReference type="PROSITE" id="PS51733">
    <property type="entry name" value="BPL_LPL_CATALYTIC"/>
    <property type="match status" value="1"/>
</dbReference>
<dbReference type="EMBL" id="MNUO01000110">
    <property type="protein sequence ID" value="OIN96143.1"/>
    <property type="molecule type" value="Genomic_DNA"/>
</dbReference>
<feature type="binding site" evidence="5">
    <location>
        <begin position="160"/>
        <end position="162"/>
    </location>
    <ligand>
        <name>substrate</name>
    </ligand>
</feature>
<evidence type="ECO:0000256" key="5">
    <source>
        <dbReference type="HAMAP-Rule" id="MF_00013"/>
    </source>
</evidence>
<dbReference type="AlphaFoldDB" id="A0A1J4S9X5"/>
<evidence type="ECO:0000256" key="7">
    <source>
        <dbReference type="PIRSR" id="PIRSR016262-1"/>
    </source>
</evidence>
<evidence type="ECO:0000256" key="6">
    <source>
        <dbReference type="PIRNR" id="PIRNR016262"/>
    </source>
</evidence>
<comment type="caution">
    <text evidence="5">Lacks conserved residue(s) required for the propagation of feature annotation.</text>
</comment>
<sequence>MNNCEVIDPGLTNYKEARDLQKKIVQERLCKKIPDTLILCEHYPVITLGRKGKRKDLLVSEEFLNKNGIEIYPVERGGEATYHGPGQLVGYPIFDLRYHGMDLHKFLRKIEEVIIRTLSEIGIESCRRKGWTGVWIYRNNEFEKIAFIGIGVSKWVTFHGFSLNVNCDLTPFSWIVPCGLKGAHVASVKKVMSLVEHCSVREIKPKIIKNFRKVFDFDYEKKITRVA</sequence>
<dbReference type="PANTHER" id="PTHR10993:SF7">
    <property type="entry name" value="LIPOYLTRANSFERASE 2, MITOCHONDRIAL-RELATED"/>
    <property type="match status" value="1"/>
</dbReference>
<evidence type="ECO:0000256" key="4">
    <source>
        <dbReference type="ARBA" id="ARBA00024732"/>
    </source>
</evidence>
<evidence type="ECO:0000313" key="11">
    <source>
        <dbReference type="Proteomes" id="UP000182278"/>
    </source>
</evidence>
<dbReference type="GO" id="GO:0005737">
    <property type="term" value="C:cytoplasm"/>
    <property type="evidence" value="ECO:0007669"/>
    <property type="project" value="UniProtKB-SubCell"/>
</dbReference>
<dbReference type="HAMAP" id="MF_00013">
    <property type="entry name" value="LipB"/>
    <property type="match status" value="1"/>
</dbReference>
<dbReference type="SUPFAM" id="SSF55681">
    <property type="entry name" value="Class II aaRS and biotin synthetases"/>
    <property type="match status" value="1"/>
</dbReference>
<comment type="function">
    <text evidence="4 5 6">Catalyzes the transfer of endogenously produced octanoic acid from octanoyl-acyl-carrier-protein onto the lipoyl domains of lipoate-dependent enzymes. Lipoyl-ACP can also act as a substrate although octanoyl-ACP is likely to be the physiological substrate.</text>
</comment>
<dbReference type="PANTHER" id="PTHR10993">
    <property type="entry name" value="OCTANOYLTRANSFERASE"/>
    <property type="match status" value="1"/>
</dbReference>
<dbReference type="GO" id="GO:0009249">
    <property type="term" value="P:protein lipoylation"/>
    <property type="evidence" value="ECO:0007669"/>
    <property type="project" value="InterPro"/>
</dbReference>
<evidence type="ECO:0000259" key="9">
    <source>
        <dbReference type="PROSITE" id="PS51733"/>
    </source>
</evidence>
<name>A0A1J4S9X5_9BACT</name>
<comment type="catalytic activity">
    <reaction evidence="5 6">
        <text>octanoyl-[ACP] + L-lysyl-[protein] = N(6)-octanoyl-L-lysyl-[protein] + holo-[ACP] + H(+)</text>
        <dbReference type="Rhea" id="RHEA:17665"/>
        <dbReference type="Rhea" id="RHEA-COMP:9636"/>
        <dbReference type="Rhea" id="RHEA-COMP:9685"/>
        <dbReference type="Rhea" id="RHEA-COMP:9752"/>
        <dbReference type="Rhea" id="RHEA-COMP:9928"/>
        <dbReference type="ChEBI" id="CHEBI:15378"/>
        <dbReference type="ChEBI" id="CHEBI:29969"/>
        <dbReference type="ChEBI" id="CHEBI:64479"/>
        <dbReference type="ChEBI" id="CHEBI:78463"/>
        <dbReference type="ChEBI" id="CHEBI:78809"/>
        <dbReference type="EC" id="2.3.1.181"/>
    </reaction>
</comment>
<comment type="similarity">
    <text evidence="5 6">Belongs to the LipB family.</text>
</comment>
<dbReference type="Pfam" id="PF21948">
    <property type="entry name" value="LplA-B_cat"/>
    <property type="match status" value="1"/>
</dbReference>
<comment type="caution">
    <text evidence="10">The sequence shown here is derived from an EMBL/GenBank/DDBJ whole genome shotgun (WGS) entry which is preliminary data.</text>
</comment>
<dbReference type="NCBIfam" id="TIGR00214">
    <property type="entry name" value="lipB"/>
    <property type="match status" value="1"/>
</dbReference>
<feature type="active site" description="Acyl-thioester intermediate" evidence="5 7">
    <location>
        <position position="178"/>
    </location>
</feature>
<dbReference type="STRING" id="1817893.AUJ66_07245"/>
<accession>A0A1J4S9X5</accession>
<dbReference type="EC" id="2.3.1.181" evidence="5 6"/>
<dbReference type="InterPro" id="IPR045864">
    <property type="entry name" value="aa-tRNA-synth_II/BPL/LPL"/>
</dbReference>
<dbReference type="Proteomes" id="UP000182278">
    <property type="component" value="Unassembled WGS sequence"/>
</dbReference>